<evidence type="ECO:0000256" key="1">
    <source>
        <dbReference type="ARBA" id="ARBA00023002"/>
    </source>
</evidence>
<evidence type="ECO:0000259" key="4">
    <source>
        <dbReference type="Pfam" id="PF22725"/>
    </source>
</evidence>
<dbReference type="SUPFAM" id="SSF55347">
    <property type="entry name" value="Glyceraldehyde-3-phosphate dehydrogenase-like, C-terminal domain"/>
    <property type="match status" value="1"/>
</dbReference>
<gene>
    <name evidence="5" type="ORF">LX15_004977</name>
</gene>
<dbReference type="PANTHER" id="PTHR43818:SF11">
    <property type="entry name" value="BCDNA.GH03377"/>
    <property type="match status" value="1"/>
</dbReference>
<dbReference type="Pfam" id="PF22725">
    <property type="entry name" value="GFO_IDH_MocA_C3"/>
    <property type="match status" value="1"/>
</dbReference>
<dbReference type="PANTHER" id="PTHR43818">
    <property type="entry name" value="BCDNA.GH03377"/>
    <property type="match status" value="1"/>
</dbReference>
<dbReference type="InterPro" id="IPR036291">
    <property type="entry name" value="NAD(P)-bd_dom_sf"/>
</dbReference>
<feature type="domain" description="Gfo/Idh/MocA-like oxidoreductase N-terminal" evidence="3">
    <location>
        <begin position="50"/>
        <end position="166"/>
    </location>
</feature>
<feature type="domain" description="GFO/IDH/MocA-like oxidoreductase" evidence="4">
    <location>
        <begin position="176"/>
        <end position="297"/>
    </location>
</feature>
<dbReference type="InterPro" id="IPR000683">
    <property type="entry name" value="Gfo/Idh/MocA-like_OxRdtase_N"/>
</dbReference>
<dbReference type="Gene3D" id="3.40.50.720">
    <property type="entry name" value="NAD(P)-binding Rossmann-like Domain"/>
    <property type="match status" value="1"/>
</dbReference>
<dbReference type="Pfam" id="PF01408">
    <property type="entry name" value="GFO_IDH_MocA"/>
    <property type="match status" value="1"/>
</dbReference>
<dbReference type="EMBL" id="JAMTCP010000038">
    <property type="protein sequence ID" value="MCP2261256.1"/>
    <property type="molecule type" value="Genomic_DNA"/>
</dbReference>
<sequence length="405" mass="42933">MNSPLNQPPHKSLNEPLGKSLNEPLGKSLNEPLGKSLNEPLGKSLNEPLGVAVVGAGFMGGVHAEVFAEHPRARLAAVCDLDRGAARELAGRFAVETVTDDLDSVLSDDRIGLVVVTTPNALHAEQAARALRAGRHVLVEKPLALTSDEIRGLLRLADERGLVLAHGSNFVHSPKFRRVRELVADADAFGRPHLARVVVRNGGPDSGWCLDPALAGGGVLLDLGCHAVEICRWLLGGAEVRAVTARSQRVRPRAGRVEDQATLLLEFADGALGQCDVSWACPGGEEITTEVLGTSGRAGADLWAGMGVHAFSERGFASVWEPNQGWVRPEWEWVRASGYTHQDHAVVEAVLDGTPLPHSAVEAWTSARVLEAAAESAATGRTVELAPSPNGHPVPDAVRGGDRVH</sequence>
<feature type="region of interest" description="Disordered" evidence="2">
    <location>
        <begin position="380"/>
        <end position="405"/>
    </location>
</feature>
<proteinExistence type="predicted"/>
<accession>A0ABT1I0J1</accession>
<evidence type="ECO:0000256" key="2">
    <source>
        <dbReference type="SAM" id="MobiDB-lite"/>
    </source>
</evidence>
<feature type="region of interest" description="Disordered" evidence="2">
    <location>
        <begin position="1"/>
        <end position="35"/>
    </location>
</feature>
<reference evidence="5 6" key="1">
    <citation type="submission" date="2022-06" db="EMBL/GenBank/DDBJ databases">
        <title>Genomic Encyclopedia of Archaeal and Bacterial Type Strains, Phase II (KMG-II): from individual species to whole genera.</title>
        <authorList>
            <person name="Goeker M."/>
        </authorList>
    </citation>
    <scope>NUCLEOTIDE SEQUENCE [LARGE SCALE GENOMIC DNA]</scope>
    <source>
        <strain evidence="5 6">DSM 40477</strain>
    </source>
</reference>
<dbReference type="Gene3D" id="3.30.360.10">
    <property type="entry name" value="Dihydrodipicolinate Reductase, domain 2"/>
    <property type="match status" value="1"/>
</dbReference>
<evidence type="ECO:0000259" key="3">
    <source>
        <dbReference type="Pfam" id="PF01408"/>
    </source>
</evidence>
<evidence type="ECO:0000313" key="5">
    <source>
        <dbReference type="EMBL" id="MCP2261256.1"/>
    </source>
</evidence>
<dbReference type="SUPFAM" id="SSF51735">
    <property type="entry name" value="NAD(P)-binding Rossmann-fold domains"/>
    <property type="match status" value="1"/>
</dbReference>
<dbReference type="RefSeq" id="WP_253672094.1">
    <property type="nucleotide sequence ID" value="NZ_JAMTCP010000038.1"/>
</dbReference>
<evidence type="ECO:0000313" key="6">
    <source>
        <dbReference type="Proteomes" id="UP001205311"/>
    </source>
</evidence>
<protein>
    <submittedName>
        <fullName evidence="5">Dehydrogenase</fullName>
    </submittedName>
</protein>
<keyword evidence="1" id="KW-0560">Oxidoreductase</keyword>
<dbReference type="Proteomes" id="UP001205311">
    <property type="component" value="Unassembled WGS sequence"/>
</dbReference>
<name>A0ABT1I0J1_STRSD</name>
<keyword evidence="6" id="KW-1185">Reference proteome</keyword>
<comment type="caution">
    <text evidence="5">The sequence shown here is derived from an EMBL/GenBank/DDBJ whole genome shotgun (WGS) entry which is preliminary data.</text>
</comment>
<dbReference type="InterPro" id="IPR055170">
    <property type="entry name" value="GFO_IDH_MocA-like_dom"/>
</dbReference>
<organism evidence="5 6">
    <name type="scientific">Streptoalloteichus tenebrarius (strain ATCC 17920 / DSM 40477 / JCM 4838 / CBS 697.72 / NBRC 16177 / NCIMB 11028 / NRRL B-12390 / A12253. 1 / ISP 5477)</name>
    <name type="common">Streptomyces tenebrarius</name>
    <dbReference type="NCBI Taxonomy" id="1933"/>
    <lineage>
        <taxon>Bacteria</taxon>
        <taxon>Bacillati</taxon>
        <taxon>Actinomycetota</taxon>
        <taxon>Actinomycetes</taxon>
        <taxon>Pseudonocardiales</taxon>
        <taxon>Pseudonocardiaceae</taxon>
        <taxon>Streptoalloteichus</taxon>
    </lineage>
</organism>
<dbReference type="InterPro" id="IPR050463">
    <property type="entry name" value="Gfo/Idh/MocA_oxidrdct_glycsds"/>
</dbReference>